<evidence type="ECO:0000256" key="1">
    <source>
        <dbReference type="ARBA" id="ARBA00000548"/>
    </source>
</evidence>
<evidence type="ECO:0000256" key="12">
    <source>
        <dbReference type="ARBA" id="ARBA00023295"/>
    </source>
</evidence>
<evidence type="ECO:0000256" key="13">
    <source>
        <dbReference type="SAM" id="SignalP"/>
    </source>
</evidence>
<evidence type="ECO:0000313" key="16">
    <source>
        <dbReference type="Proteomes" id="UP001497453"/>
    </source>
</evidence>
<dbReference type="PANTHER" id="PTHR10357:SF215">
    <property type="entry name" value="ALPHA-AMYLASE 1"/>
    <property type="match status" value="1"/>
</dbReference>
<feature type="chain" id="PRO_5046534050" description="alpha-amylase" evidence="13">
    <location>
        <begin position="18"/>
        <end position="524"/>
    </location>
</feature>
<dbReference type="Pfam" id="PF09260">
    <property type="entry name" value="A_amylase_dom_C"/>
    <property type="match status" value="1"/>
</dbReference>
<evidence type="ECO:0000256" key="9">
    <source>
        <dbReference type="ARBA" id="ARBA00023157"/>
    </source>
</evidence>
<dbReference type="SUPFAM" id="SSF51445">
    <property type="entry name" value="(Trans)glycosidases"/>
    <property type="match status" value="1"/>
</dbReference>
<keyword evidence="9" id="KW-1015">Disulfide bond</keyword>
<protein>
    <recommendedName>
        <fullName evidence="4">alpha-amylase</fullName>
        <ecNumber evidence="4">3.2.1.1</ecNumber>
    </recommendedName>
</protein>
<evidence type="ECO:0000256" key="10">
    <source>
        <dbReference type="ARBA" id="ARBA00023180"/>
    </source>
</evidence>
<dbReference type="Gene3D" id="2.60.40.1180">
    <property type="entry name" value="Golgi alpha-mannosidase II"/>
    <property type="match status" value="1"/>
</dbReference>
<dbReference type="InterPro" id="IPR013780">
    <property type="entry name" value="Glyco_hydro_b"/>
</dbReference>
<evidence type="ECO:0000256" key="3">
    <source>
        <dbReference type="ARBA" id="ARBA00008061"/>
    </source>
</evidence>
<name>A0ABP1CSR0_9APHY</name>
<dbReference type="InterPro" id="IPR017853">
    <property type="entry name" value="GH"/>
</dbReference>
<comment type="cofactor">
    <cofactor evidence="2">
        <name>Ca(2+)</name>
        <dbReference type="ChEBI" id="CHEBI:29108"/>
    </cofactor>
</comment>
<keyword evidence="16" id="KW-1185">Reference proteome</keyword>
<dbReference type="Gene3D" id="3.20.20.80">
    <property type="entry name" value="Glycosidases"/>
    <property type="match status" value="1"/>
</dbReference>
<comment type="catalytic activity">
    <reaction evidence="1">
        <text>Endohydrolysis of (1-&gt;4)-alpha-D-glucosidic linkages in polysaccharides containing three or more (1-&gt;4)-alpha-linked D-glucose units.</text>
        <dbReference type="EC" id="3.2.1.1"/>
    </reaction>
</comment>
<evidence type="ECO:0000313" key="15">
    <source>
        <dbReference type="EMBL" id="CAL1697819.1"/>
    </source>
</evidence>
<dbReference type="Pfam" id="PF00128">
    <property type="entry name" value="Alpha-amylase"/>
    <property type="match status" value="1"/>
</dbReference>
<dbReference type="SUPFAM" id="SSF51011">
    <property type="entry name" value="Glycosyl hydrolase domain"/>
    <property type="match status" value="1"/>
</dbReference>
<evidence type="ECO:0000256" key="5">
    <source>
        <dbReference type="ARBA" id="ARBA00022723"/>
    </source>
</evidence>
<feature type="domain" description="Glycosyl hydrolase family 13 catalytic" evidence="14">
    <location>
        <begin position="30"/>
        <end position="387"/>
    </location>
</feature>
<dbReference type="EC" id="3.2.1.1" evidence="4"/>
<keyword evidence="6 13" id="KW-0732">Signal</keyword>
<comment type="similarity">
    <text evidence="3">Belongs to the glycosyl hydrolase 13 family.</text>
</comment>
<evidence type="ECO:0000256" key="8">
    <source>
        <dbReference type="ARBA" id="ARBA00022837"/>
    </source>
</evidence>
<dbReference type="InterPro" id="IPR006047">
    <property type="entry name" value="GH13_cat_dom"/>
</dbReference>
<evidence type="ECO:0000256" key="7">
    <source>
        <dbReference type="ARBA" id="ARBA00022801"/>
    </source>
</evidence>
<reference evidence="16" key="1">
    <citation type="submission" date="2024-04" db="EMBL/GenBank/DDBJ databases">
        <authorList>
            <person name="Shaw F."/>
            <person name="Minotto A."/>
        </authorList>
    </citation>
    <scope>NUCLEOTIDE SEQUENCE [LARGE SCALE GENOMIC DNA]</scope>
</reference>
<keyword evidence="12" id="KW-0326">Glycosidase</keyword>
<keyword evidence="8" id="KW-0106">Calcium</keyword>
<keyword evidence="7" id="KW-0378">Hydrolase</keyword>
<dbReference type="CDD" id="cd11319">
    <property type="entry name" value="AmyAc_euk_AmyA"/>
    <property type="match status" value="1"/>
</dbReference>
<evidence type="ECO:0000259" key="14">
    <source>
        <dbReference type="SMART" id="SM00642"/>
    </source>
</evidence>
<evidence type="ECO:0000256" key="4">
    <source>
        <dbReference type="ARBA" id="ARBA00012595"/>
    </source>
</evidence>
<accession>A0ABP1CSR0</accession>
<dbReference type="PANTHER" id="PTHR10357">
    <property type="entry name" value="ALPHA-AMYLASE FAMILY MEMBER"/>
    <property type="match status" value="1"/>
</dbReference>
<proteinExistence type="inferred from homology"/>
<gene>
    <name evidence="15" type="ORF">GFSPODELE1_LOCUS1872</name>
</gene>
<sequence length="524" mass="56962">MLASILFPSFVALTALAASPDDWRTRSIYQLVTDRFATPDGSSPTCNTDDRRYCGGNYKGVINKLDYIQSMGFDAIWISPVVANVEGNTAYGEAFHGYWTQDINKLNDHFGSADDLKSLSDAVHKRNMYLMVDVVVNHMVATSNPPNFGSFEPFNQQSDYHSFCFIQASDYDNNQTAVEQCWLGDENLPLADINTEDPNIVSTWNSWISGLVKNYTFDGVRIDTVKHVRKDFWPEFAKSAGVYTVGEVLHNDTNYVAPYTQSLSAALDYPAYFALTTGFQTTNGNLSTLAAVVQSGQSVYDNGEHYMGSFLENHDNPRFQSLTQDQALVKNAMTWPFVQDGIPVLYYGQEQGYTGGNDPANREALWLSGYGEDKPLVQHVKTLNAARKAAASTNKDFYTSSLKFLVDSTNNLAISKPPMLTLLTNEGSTSTPQWNVPNAGYSANQELIDVLTCTKVNADANGGVSIKGSGGNPQVLLPTSALAKGGSVCPDAATGAQASSARSLTVQVLGSSLAIVLSLLVAFS</sequence>
<dbReference type="SMART" id="SM00642">
    <property type="entry name" value="Aamy"/>
    <property type="match status" value="1"/>
</dbReference>
<evidence type="ECO:0000256" key="2">
    <source>
        <dbReference type="ARBA" id="ARBA00001913"/>
    </source>
</evidence>
<dbReference type="PIRSF" id="PIRSF001024">
    <property type="entry name" value="Alph-amyl_fung"/>
    <property type="match status" value="1"/>
</dbReference>
<dbReference type="Proteomes" id="UP001497453">
    <property type="component" value="Chromosome 10"/>
</dbReference>
<keyword evidence="11" id="KW-0119">Carbohydrate metabolism</keyword>
<dbReference type="InterPro" id="IPR013777">
    <property type="entry name" value="A-amylase-like"/>
</dbReference>
<organism evidence="15 16">
    <name type="scientific">Somion occarium</name>
    <dbReference type="NCBI Taxonomy" id="3059160"/>
    <lineage>
        <taxon>Eukaryota</taxon>
        <taxon>Fungi</taxon>
        <taxon>Dikarya</taxon>
        <taxon>Basidiomycota</taxon>
        <taxon>Agaricomycotina</taxon>
        <taxon>Agaricomycetes</taxon>
        <taxon>Polyporales</taxon>
        <taxon>Cerrenaceae</taxon>
        <taxon>Somion</taxon>
    </lineage>
</organism>
<feature type="signal peptide" evidence="13">
    <location>
        <begin position="1"/>
        <end position="17"/>
    </location>
</feature>
<dbReference type="EMBL" id="OZ037953">
    <property type="protein sequence ID" value="CAL1697819.1"/>
    <property type="molecule type" value="Genomic_DNA"/>
</dbReference>
<keyword evidence="5" id="KW-0479">Metal-binding</keyword>
<keyword evidence="10" id="KW-0325">Glycoprotein</keyword>
<evidence type="ECO:0000256" key="6">
    <source>
        <dbReference type="ARBA" id="ARBA00022729"/>
    </source>
</evidence>
<dbReference type="InterPro" id="IPR015340">
    <property type="entry name" value="A_amylase_C_dom"/>
</dbReference>
<evidence type="ECO:0000256" key="11">
    <source>
        <dbReference type="ARBA" id="ARBA00023277"/>
    </source>
</evidence>